<dbReference type="EMBL" id="ACOU01000002">
    <property type="protein sequence ID" value="EKX74193.1"/>
    <property type="molecule type" value="Genomic_DNA"/>
</dbReference>
<dbReference type="Proteomes" id="UP000031512">
    <property type="component" value="Unassembled WGS sequence"/>
</dbReference>
<organism evidence="1 2">
    <name type="scientific">Theileria equi strain WA</name>
    <dbReference type="NCBI Taxonomy" id="1537102"/>
    <lineage>
        <taxon>Eukaryota</taxon>
        <taxon>Sar</taxon>
        <taxon>Alveolata</taxon>
        <taxon>Apicomplexa</taxon>
        <taxon>Aconoidasida</taxon>
        <taxon>Piroplasmida</taxon>
        <taxon>Theileriidae</taxon>
        <taxon>Theileria</taxon>
    </lineage>
</organism>
<dbReference type="RefSeq" id="XP_004833645.1">
    <property type="nucleotide sequence ID" value="XM_004833588.1"/>
</dbReference>
<gene>
    <name evidence="1" type="ORF">BEWA_042310</name>
</gene>
<dbReference type="KEGG" id="beq:BEWA_042310"/>
<sequence length="177" mass="21304">MDNLDEPSDCRASTDQAVEKYTQLSRKIVSLKKKWELCIFQVTLENEPENISIKKQLSRFNRLIRSTMQYLKPKDCKFQLMPSIKPLGTTLFHQLCSEFRENDKFVKCVYTLTIRWWFCWRFSLHLSLFPYLGTLKIIDTLTMQDMFRCCIIFCLEFIQSLKQLLSILLCYWRHMMN</sequence>
<dbReference type="VEuPathDB" id="PiroplasmaDB:BEWA_042310"/>
<protein>
    <submittedName>
        <fullName evidence="1">Uncharacterized protein</fullName>
    </submittedName>
</protein>
<dbReference type="AlphaFoldDB" id="L1LGB5"/>
<name>L1LGB5_THEEQ</name>
<evidence type="ECO:0000313" key="2">
    <source>
        <dbReference type="Proteomes" id="UP000031512"/>
    </source>
</evidence>
<accession>L1LGB5</accession>
<dbReference type="GeneID" id="15807641"/>
<evidence type="ECO:0000313" key="1">
    <source>
        <dbReference type="EMBL" id="EKX74193.1"/>
    </source>
</evidence>
<proteinExistence type="predicted"/>
<reference evidence="1 2" key="1">
    <citation type="journal article" date="2012" name="BMC Genomics">
        <title>Comparative genomic analysis and phylogenetic position of Theileria equi.</title>
        <authorList>
            <person name="Kappmeyer L.S."/>
            <person name="Thiagarajan M."/>
            <person name="Herndon D.R."/>
            <person name="Ramsay J.D."/>
            <person name="Caler E."/>
            <person name="Djikeng A."/>
            <person name="Gillespie J.J."/>
            <person name="Lau A.O."/>
            <person name="Roalson E.H."/>
            <person name="Silva J.C."/>
            <person name="Silva M.G."/>
            <person name="Suarez C.E."/>
            <person name="Ueti M.W."/>
            <person name="Nene V.M."/>
            <person name="Mealey R.H."/>
            <person name="Knowles D.P."/>
            <person name="Brayton K.A."/>
        </authorList>
    </citation>
    <scope>NUCLEOTIDE SEQUENCE [LARGE SCALE GENOMIC DNA]</scope>
    <source>
        <strain evidence="1 2">WA</strain>
    </source>
</reference>
<comment type="caution">
    <text evidence="1">The sequence shown here is derived from an EMBL/GenBank/DDBJ whole genome shotgun (WGS) entry which is preliminary data.</text>
</comment>
<keyword evidence="2" id="KW-1185">Reference proteome</keyword>